<sequence length="216" mass="22817">MRQPLKPASMFRETLAPQGRDLQSAISKLGGRRLHCQVPPGKAARSPVTLVLRPYMGGTVLLCLFFFFYSNRAPTSAPSPRARYLGPPAAAPQKAGAQRTRSASRCRGEAVARSPGLASHSSRPTKPAHGGRLRLCQTPPGLNGLRRPAYTASSSGHPPHPAESCSCVGSAPMHSSDRGVRLPTGAIRLIPGVPDPRPPQGGNRVTGPATRTRMIG</sequence>
<feature type="region of interest" description="Disordered" evidence="1">
    <location>
        <begin position="191"/>
        <end position="216"/>
    </location>
</feature>
<organism evidence="2 3">
    <name type="scientific">Pleurodeles waltl</name>
    <name type="common">Iberian ribbed newt</name>
    <dbReference type="NCBI Taxonomy" id="8319"/>
    <lineage>
        <taxon>Eukaryota</taxon>
        <taxon>Metazoa</taxon>
        <taxon>Chordata</taxon>
        <taxon>Craniata</taxon>
        <taxon>Vertebrata</taxon>
        <taxon>Euteleostomi</taxon>
        <taxon>Amphibia</taxon>
        <taxon>Batrachia</taxon>
        <taxon>Caudata</taxon>
        <taxon>Salamandroidea</taxon>
        <taxon>Salamandridae</taxon>
        <taxon>Pleurodelinae</taxon>
        <taxon>Pleurodeles</taxon>
    </lineage>
</organism>
<name>A0AAV7SCQ8_PLEWA</name>
<dbReference type="EMBL" id="JANPWB010000008">
    <property type="protein sequence ID" value="KAJ1162204.1"/>
    <property type="molecule type" value="Genomic_DNA"/>
</dbReference>
<evidence type="ECO:0000313" key="3">
    <source>
        <dbReference type="Proteomes" id="UP001066276"/>
    </source>
</evidence>
<protein>
    <submittedName>
        <fullName evidence="2">Uncharacterized protein</fullName>
    </submittedName>
</protein>
<dbReference type="Proteomes" id="UP001066276">
    <property type="component" value="Chromosome 4_2"/>
</dbReference>
<dbReference type="AlphaFoldDB" id="A0AAV7SCQ8"/>
<feature type="region of interest" description="Disordered" evidence="1">
    <location>
        <begin position="77"/>
        <end position="134"/>
    </location>
</feature>
<evidence type="ECO:0000256" key="1">
    <source>
        <dbReference type="SAM" id="MobiDB-lite"/>
    </source>
</evidence>
<proteinExistence type="predicted"/>
<keyword evidence="3" id="KW-1185">Reference proteome</keyword>
<accession>A0AAV7SCQ8</accession>
<gene>
    <name evidence="2" type="ORF">NDU88_002677</name>
</gene>
<feature type="compositionally biased region" description="Low complexity" evidence="1">
    <location>
        <begin position="86"/>
        <end position="98"/>
    </location>
</feature>
<feature type="region of interest" description="Disordered" evidence="1">
    <location>
        <begin position="146"/>
        <end position="177"/>
    </location>
</feature>
<evidence type="ECO:0000313" key="2">
    <source>
        <dbReference type="EMBL" id="KAJ1162204.1"/>
    </source>
</evidence>
<reference evidence="2" key="1">
    <citation type="journal article" date="2022" name="bioRxiv">
        <title>Sequencing and chromosome-scale assembly of the giantPleurodeles waltlgenome.</title>
        <authorList>
            <person name="Brown T."/>
            <person name="Elewa A."/>
            <person name="Iarovenko S."/>
            <person name="Subramanian E."/>
            <person name="Araus A.J."/>
            <person name="Petzold A."/>
            <person name="Susuki M."/>
            <person name="Suzuki K.-i.T."/>
            <person name="Hayashi T."/>
            <person name="Toyoda A."/>
            <person name="Oliveira C."/>
            <person name="Osipova E."/>
            <person name="Leigh N.D."/>
            <person name="Simon A."/>
            <person name="Yun M.H."/>
        </authorList>
    </citation>
    <scope>NUCLEOTIDE SEQUENCE</scope>
    <source>
        <strain evidence="2">20211129_DDA</strain>
        <tissue evidence="2">Liver</tissue>
    </source>
</reference>
<comment type="caution">
    <text evidence="2">The sequence shown here is derived from an EMBL/GenBank/DDBJ whole genome shotgun (WGS) entry which is preliminary data.</text>
</comment>